<gene>
    <name evidence="13" type="ORF">BS78_K026700</name>
</gene>
<dbReference type="SUPFAM" id="SSF103491">
    <property type="entry name" value="Preprotein translocase SecY subunit"/>
    <property type="match status" value="1"/>
</dbReference>
<protein>
    <recommendedName>
        <fullName evidence="12">Translocon Sec61/SecY plug domain-containing protein</fullName>
    </recommendedName>
</protein>
<dbReference type="InterPro" id="IPR030659">
    <property type="entry name" value="SecY_CS"/>
</dbReference>
<evidence type="ECO:0000256" key="1">
    <source>
        <dbReference type="ARBA" id="ARBA00004127"/>
    </source>
</evidence>
<name>A0A9W7X7C3_9POAL</name>
<evidence type="ECO:0000256" key="5">
    <source>
        <dbReference type="ARBA" id="ARBA00022692"/>
    </source>
</evidence>
<reference evidence="13 14" key="1">
    <citation type="submission" date="2022-10" db="EMBL/GenBank/DDBJ databases">
        <title>WGS assembly of Paspalum vaginatum 540-79.</title>
        <authorList>
            <person name="Sun G."/>
            <person name="Wase N."/>
            <person name="Shu S."/>
            <person name="Jenkins J."/>
            <person name="Zhou B."/>
            <person name="Torres-Rodriguez J."/>
            <person name="Chen C."/>
            <person name="Sandor L."/>
            <person name="Plott C."/>
            <person name="Yoshinga Y."/>
            <person name="Daum C."/>
            <person name="Qi P."/>
            <person name="Barry K."/>
            <person name="Lipzen A."/>
            <person name="Berry L."/>
            <person name="Pedersen C."/>
            <person name="Gottilla T."/>
            <person name="Foltz A."/>
            <person name="Yu H."/>
            <person name="O'Malley R."/>
            <person name="Zhang C."/>
            <person name="Devos K."/>
            <person name="Sigmon B."/>
            <person name="Yu B."/>
            <person name="Obata T."/>
            <person name="Schmutz J."/>
            <person name="Schnable J."/>
        </authorList>
    </citation>
    <scope>NUCLEOTIDE SEQUENCE [LARGE SCALE GENOMIC DNA]</scope>
    <source>
        <strain evidence="14">cv. 540-79</strain>
    </source>
</reference>
<keyword evidence="5 11" id="KW-0812">Transmembrane</keyword>
<evidence type="ECO:0000259" key="12">
    <source>
        <dbReference type="Pfam" id="PF10559"/>
    </source>
</evidence>
<feature type="transmembrane region" description="Helical" evidence="11">
    <location>
        <begin position="123"/>
        <end position="142"/>
    </location>
</feature>
<organism evidence="13 14">
    <name type="scientific">Paspalum vaginatum</name>
    <name type="common">seashore paspalum</name>
    <dbReference type="NCBI Taxonomy" id="158149"/>
    <lineage>
        <taxon>Eukaryota</taxon>
        <taxon>Viridiplantae</taxon>
        <taxon>Streptophyta</taxon>
        <taxon>Embryophyta</taxon>
        <taxon>Tracheophyta</taxon>
        <taxon>Spermatophyta</taxon>
        <taxon>Magnoliopsida</taxon>
        <taxon>Liliopsida</taxon>
        <taxon>Poales</taxon>
        <taxon>Poaceae</taxon>
        <taxon>PACMAD clade</taxon>
        <taxon>Panicoideae</taxon>
        <taxon>Andropogonodae</taxon>
        <taxon>Paspaleae</taxon>
        <taxon>Paspalinae</taxon>
        <taxon>Paspalum</taxon>
    </lineage>
</organism>
<dbReference type="PANTHER" id="PTHR10906">
    <property type="entry name" value="SECY/SEC61-ALPHA FAMILY MEMBER"/>
    <property type="match status" value="1"/>
</dbReference>
<evidence type="ECO:0000256" key="10">
    <source>
        <dbReference type="RuleBase" id="RU004349"/>
    </source>
</evidence>
<keyword evidence="14" id="KW-1185">Reference proteome</keyword>
<dbReference type="GO" id="GO:0015031">
    <property type="term" value="P:protein transport"/>
    <property type="evidence" value="ECO:0007669"/>
    <property type="project" value="UniProtKB-KW"/>
</dbReference>
<dbReference type="InterPro" id="IPR023201">
    <property type="entry name" value="SecY_dom_sf"/>
</dbReference>
<feature type="transmembrane region" description="Helical" evidence="11">
    <location>
        <begin position="35"/>
        <end position="56"/>
    </location>
</feature>
<keyword evidence="4" id="KW-0813">Transport</keyword>
<evidence type="ECO:0000256" key="6">
    <source>
        <dbReference type="ARBA" id="ARBA00022927"/>
    </source>
</evidence>
<dbReference type="GO" id="GO:0009535">
    <property type="term" value="C:chloroplast thylakoid membrane"/>
    <property type="evidence" value="ECO:0007669"/>
    <property type="project" value="UniProtKB-SubCell"/>
</dbReference>
<feature type="transmembrane region" description="Helical" evidence="11">
    <location>
        <begin position="353"/>
        <end position="374"/>
    </location>
</feature>
<dbReference type="AlphaFoldDB" id="A0A9W7X7C3"/>
<feature type="transmembrane region" description="Helical" evidence="11">
    <location>
        <begin position="239"/>
        <end position="261"/>
    </location>
</feature>
<dbReference type="InterPro" id="IPR002208">
    <property type="entry name" value="SecY/SEC61-alpha"/>
</dbReference>
<sequence>MAARGSTALHLIRPLATLMPAVRLADRVVPFSRRALYTGISMSVFLVCSHLPLYGVPAASAGADPLYWVRALLASNRGTLMELGVGPVVTAGTVMQVVTGSKLLRVDQNVRGDRDLTDAARKALAVAIALAEAAAHVLLGMYGPVGALRGALIVLQLVTASVLVVFLDELFDKGYGLRGCSAISLLSATNTCGQVVWHAFSPMTVNKEFEGAVLAVIHQAVKAPRALVATMLRRHLPNVASLLATFLVLLAAVYLEGVRILLPLQSRDTRGRRATFPIKLLYTSTMPIVLHSAAVSALYMVSQLLHYSRFLGGTMLARTLGVWKQASHAAVPVGGLVYYVTPPASFGADPLHALIYVALLLTSCAFLSQAWAAASGSSARDVARQLADQRLALPGRREGSTYLQLRHYIPTAAAIGGLCVGALTIFADMTGVIGTGTGIMLAATVVYSLIVSFHKED</sequence>
<dbReference type="PIRSF" id="PIRSF004557">
    <property type="entry name" value="SecY"/>
    <property type="match status" value="1"/>
</dbReference>
<comment type="caution">
    <text evidence="13">The sequence shown here is derived from an EMBL/GenBank/DDBJ whole genome shotgun (WGS) entry which is preliminary data.</text>
</comment>
<dbReference type="Proteomes" id="UP001164776">
    <property type="component" value="Unassembled WGS sequence"/>
</dbReference>
<evidence type="ECO:0000313" key="13">
    <source>
        <dbReference type="EMBL" id="KAJ1254593.1"/>
    </source>
</evidence>
<dbReference type="GO" id="GO:0012505">
    <property type="term" value="C:endomembrane system"/>
    <property type="evidence" value="ECO:0007669"/>
    <property type="project" value="UniProtKB-SubCell"/>
</dbReference>
<evidence type="ECO:0000256" key="7">
    <source>
        <dbReference type="ARBA" id="ARBA00022989"/>
    </source>
</evidence>
<keyword evidence="7 11" id="KW-1133">Transmembrane helix</keyword>
<evidence type="ECO:0000256" key="3">
    <source>
        <dbReference type="ARBA" id="ARBA00005751"/>
    </source>
</evidence>
<feature type="transmembrane region" description="Helical" evidence="11">
    <location>
        <begin position="281"/>
        <end position="301"/>
    </location>
</feature>
<feature type="transmembrane region" description="Helical" evidence="11">
    <location>
        <begin position="405"/>
        <end position="426"/>
    </location>
</feature>
<evidence type="ECO:0000313" key="14">
    <source>
        <dbReference type="Proteomes" id="UP001164776"/>
    </source>
</evidence>
<dbReference type="Pfam" id="PF10559">
    <property type="entry name" value="Plug_translocon"/>
    <property type="match status" value="1"/>
</dbReference>
<dbReference type="Gene3D" id="1.10.3370.10">
    <property type="entry name" value="SecY subunit domain"/>
    <property type="match status" value="1"/>
</dbReference>
<dbReference type="EMBL" id="MU629986">
    <property type="protein sequence ID" value="KAJ1254593.1"/>
    <property type="molecule type" value="Genomic_DNA"/>
</dbReference>
<comment type="similarity">
    <text evidence="3 10">Belongs to the SecY/SEC61-alpha family.</text>
</comment>
<feature type="transmembrane region" description="Helical" evidence="11">
    <location>
        <begin position="432"/>
        <end position="453"/>
    </location>
</feature>
<evidence type="ECO:0000256" key="9">
    <source>
        <dbReference type="ARBA" id="ARBA00023136"/>
    </source>
</evidence>
<dbReference type="Pfam" id="PF00344">
    <property type="entry name" value="SecY"/>
    <property type="match status" value="1"/>
</dbReference>
<dbReference type="InterPro" id="IPR019561">
    <property type="entry name" value="Translocon_Sec61/SecY_plug_dom"/>
</dbReference>
<evidence type="ECO:0000256" key="11">
    <source>
        <dbReference type="SAM" id="Phobius"/>
    </source>
</evidence>
<evidence type="ECO:0000256" key="4">
    <source>
        <dbReference type="ARBA" id="ARBA00022448"/>
    </source>
</evidence>
<dbReference type="PROSITE" id="PS00755">
    <property type="entry name" value="SECY_1"/>
    <property type="match status" value="1"/>
</dbReference>
<keyword evidence="9 11" id="KW-0472">Membrane</keyword>
<feature type="domain" description="Translocon Sec61/SecY plug" evidence="12">
    <location>
        <begin position="44"/>
        <end position="78"/>
    </location>
</feature>
<accession>A0A9W7X7C3</accession>
<proteinExistence type="inferred from homology"/>
<evidence type="ECO:0000256" key="8">
    <source>
        <dbReference type="ARBA" id="ARBA00023010"/>
    </source>
</evidence>
<keyword evidence="6" id="KW-0653">Protein transport</keyword>
<evidence type="ECO:0000256" key="2">
    <source>
        <dbReference type="ARBA" id="ARBA00004454"/>
    </source>
</evidence>
<feature type="transmembrane region" description="Helical" evidence="11">
    <location>
        <begin position="148"/>
        <end position="167"/>
    </location>
</feature>
<keyword evidence="8" id="KW-0811">Translocation</keyword>
<comment type="subcellular location">
    <subcellularLocation>
        <location evidence="1">Endomembrane system</location>
        <topology evidence="1">Multi-pass membrane protein</topology>
    </subcellularLocation>
    <subcellularLocation>
        <location evidence="2">Plastid</location>
        <location evidence="2">Chloroplast thylakoid membrane</location>
        <topology evidence="2">Multi-pass membrane protein</topology>
    </subcellularLocation>
</comment>
<dbReference type="OrthoDB" id="674818at2759"/>